<evidence type="ECO:0000313" key="1">
    <source>
        <dbReference type="EMBL" id="MDO6425047.1"/>
    </source>
</evidence>
<dbReference type="EMBL" id="JAUOPB010000184">
    <property type="protein sequence ID" value="MDO6425047.1"/>
    <property type="molecule type" value="Genomic_DNA"/>
</dbReference>
<feature type="non-terminal residue" evidence="1">
    <location>
        <position position="93"/>
    </location>
</feature>
<dbReference type="Proteomes" id="UP001169760">
    <property type="component" value="Unassembled WGS sequence"/>
</dbReference>
<feature type="non-terminal residue" evidence="1">
    <location>
        <position position="1"/>
    </location>
</feature>
<accession>A0AAW7XDW6</accession>
<comment type="caution">
    <text evidence="1">The sequence shown here is derived from an EMBL/GenBank/DDBJ whole genome shotgun (WGS) entry which is preliminary data.</text>
</comment>
<gene>
    <name evidence="1" type="ORF">Q4521_21380</name>
</gene>
<sequence>MEKFGEWKHAFQVSEWKENAGVSWEVDVKEPGYYYIELSYSGKGRLVWKTTTDEGIIVQNQQAATEKYVYYNMGILEFKTAGKHSITTRLVEG</sequence>
<evidence type="ECO:0000313" key="2">
    <source>
        <dbReference type="Proteomes" id="UP001169760"/>
    </source>
</evidence>
<dbReference type="RefSeq" id="WP_303494410.1">
    <property type="nucleotide sequence ID" value="NZ_JAUOPB010000184.1"/>
</dbReference>
<organism evidence="1 2">
    <name type="scientific">Saccharophagus degradans</name>
    <dbReference type="NCBI Taxonomy" id="86304"/>
    <lineage>
        <taxon>Bacteria</taxon>
        <taxon>Pseudomonadati</taxon>
        <taxon>Pseudomonadota</taxon>
        <taxon>Gammaproteobacteria</taxon>
        <taxon>Cellvibrionales</taxon>
        <taxon>Cellvibrionaceae</taxon>
        <taxon>Saccharophagus</taxon>
    </lineage>
</organism>
<proteinExistence type="predicted"/>
<name>A0AAW7XDW6_9GAMM</name>
<protein>
    <submittedName>
        <fullName evidence="1">Uncharacterized protein</fullName>
    </submittedName>
</protein>
<dbReference type="AlphaFoldDB" id="A0AAW7XDW6"/>
<reference evidence="1" key="1">
    <citation type="submission" date="2023-07" db="EMBL/GenBank/DDBJ databases">
        <title>Genome content predicts the carbon catabolic preferences of heterotrophic bacteria.</title>
        <authorList>
            <person name="Gralka M."/>
        </authorList>
    </citation>
    <scope>NUCLEOTIDE SEQUENCE</scope>
    <source>
        <strain evidence="1">I3M17_2</strain>
    </source>
</reference>